<organism evidence="1 2">
    <name type="scientific">Bremia lactucae</name>
    <name type="common">Lettuce downy mildew</name>
    <dbReference type="NCBI Taxonomy" id="4779"/>
    <lineage>
        <taxon>Eukaryota</taxon>
        <taxon>Sar</taxon>
        <taxon>Stramenopiles</taxon>
        <taxon>Oomycota</taxon>
        <taxon>Peronosporomycetes</taxon>
        <taxon>Peronosporales</taxon>
        <taxon>Peronosporaceae</taxon>
        <taxon>Bremia</taxon>
    </lineage>
</organism>
<sequence>MVPYDTGKCDAGFTTIPNKAASASATKAFKYFDEVRLMHAHPDIATIMKSGAVKLFEASI</sequence>
<protein>
    <submittedName>
        <fullName evidence="1">Uncharacterized protein</fullName>
    </submittedName>
</protein>
<accession>A0A976FLV1</accession>
<proteinExistence type="predicted"/>
<reference evidence="1 2" key="1">
    <citation type="journal article" date="2021" name="Genome Biol.">
        <title>AFLAP: assembly-free linkage analysis pipeline using k-mers from genome sequencing data.</title>
        <authorList>
            <person name="Fletcher K."/>
            <person name="Zhang L."/>
            <person name="Gil J."/>
            <person name="Han R."/>
            <person name="Cavanaugh K."/>
            <person name="Michelmore R."/>
        </authorList>
    </citation>
    <scope>NUCLEOTIDE SEQUENCE [LARGE SCALE GENOMIC DNA]</scope>
    <source>
        <strain evidence="1 2">SF5</strain>
    </source>
</reference>
<evidence type="ECO:0000313" key="2">
    <source>
        <dbReference type="Proteomes" id="UP000294530"/>
    </source>
</evidence>
<keyword evidence="2" id="KW-1185">Reference proteome</keyword>
<evidence type="ECO:0000313" key="1">
    <source>
        <dbReference type="EMBL" id="TDH69202.1"/>
    </source>
</evidence>
<dbReference type="AlphaFoldDB" id="A0A976FLV1"/>
<dbReference type="RefSeq" id="XP_067818701.1">
    <property type="nucleotide sequence ID" value="XM_067966551.1"/>
</dbReference>
<name>A0A976FLV1_BRELC</name>
<gene>
    <name evidence="1" type="ORF">CCR75_008499</name>
</gene>
<dbReference type="EMBL" id="SHOA02000002">
    <property type="protein sequence ID" value="TDH69202.1"/>
    <property type="molecule type" value="Genomic_DNA"/>
</dbReference>
<comment type="caution">
    <text evidence="1">The sequence shown here is derived from an EMBL/GenBank/DDBJ whole genome shotgun (WGS) entry which is preliminary data.</text>
</comment>
<dbReference type="GeneID" id="94352222"/>
<dbReference type="Proteomes" id="UP000294530">
    <property type="component" value="Unassembled WGS sequence"/>
</dbReference>
<dbReference type="KEGG" id="blac:94352222"/>